<keyword evidence="1" id="KW-0732">Signal</keyword>
<organism evidence="5 6">
    <name type="scientific">Pseudoduganella plicata</name>
    <dbReference type="NCBI Taxonomy" id="321984"/>
    <lineage>
        <taxon>Bacteria</taxon>
        <taxon>Pseudomonadati</taxon>
        <taxon>Pseudomonadota</taxon>
        <taxon>Betaproteobacteria</taxon>
        <taxon>Burkholderiales</taxon>
        <taxon>Oxalobacteraceae</taxon>
        <taxon>Telluria group</taxon>
        <taxon>Pseudoduganella</taxon>
    </lineage>
</organism>
<name>A0ABX5S8C0_9BURK</name>
<sequence>MTESGAGIQSPLRYISGRSATKTPTRERSIVQTKLKTVYTPLALAALLALTAGAASAQAKPQAAGKPTVAEAKRFLAETERKFEKLGIEGARADWVGSNFITDDTEAIAAYFGELQLDASGQAALAARRYNGLKLGEDDARKLKLLQLTLMLSDPKERAEYASAKAALNGAYGKAKYCPPQNSVLGKDCLALGELEKVLANSREPAKLQEAWSGWHSQAPSYKQRYVDFVALSNKGAREMGFADTGALWRSQYDMPPEAFAAEMERLWQQVKPLYDSLHTYTRYKLRAAYGPEVVPATGPIPAHLFGNMWSQTWDNIYPLLKPAGDTAAFDLTKVLEERKTTAKEMTQYAEGFYTSLGMQKLPASFWERSLLTKPRDRDVVCHASAWPIDGKDDVRIKMCITPTAEDFTVIHHELGHVYYFLEYKDQPVLFRNGANDGFHEAIGDTVALSITPGYLKKIGLMKEDPDPKGDIPQLLQRALSKVAILPFAYSVDRWRWDVYAGKTQPADYDKTWWQLREQYMGVKRPAPMLPNGFDAGAKYHVAADVPYARYFLADLLQFQFHRALCREAGYTGPLHQCSIYGNEKAGKKLQAMLRMGTSKPWPEELKAISGEDRIDGNALIEYFAPLKAWLDEQNRILASQQK</sequence>
<dbReference type="CDD" id="cd06461">
    <property type="entry name" value="M2_ACE"/>
    <property type="match status" value="1"/>
</dbReference>
<evidence type="ECO:0000313" key="6">
    <source>
        <dbReference type="Proteomes" id="UP000294359"/>
    </source>
</evidence>
<dbReference type="PRINTS" id="PR00791">
    <property type="entry name" value="PEPDIPTASEA"/>
</dbReference>
<protein>
    <submittedName>
        <fullName evidence="5">Peptidase M2 family protein</fullName>
    </submittedName>
</protein>
<dbReference type="PANTHER" id="PTHR10514">
    <property type="entry name" value="ANGIOTENSIN-CONVERTING ENZYME"/>
    <property type="match status" value="1"/>
</dbReference>
<accession>A0ABX5S8C0</accession>
<keyword evidence="3" id="KW-0325">Glycoprotein</keyword>
<dbReference type="SUPFAM" id="SSF55486">
    <property type="entry name" value="Metalloproteases ('zincins'), catalytic domain"/>
    <property type="match status" value="1"/>
</dbReference>
<dbReference type="Pfam" id="PF01401">
    <property type="entry name" value="Peptidase_M2"/>
    <property type="match status" value="1"/>
</dbReference>
<dbReference type="Gene3D" id="1.10.1370.30">
    <property type="match status" value="2"/>
</dbReference>
<reference evidence="5 6" key="1">
    <citation type="submission" date="2019-03" db="EMBL/GenBank/DDBJ databases">
        <title>Draft Genome Sequences of Six Type Strains of the Genus Massilia.</title>
        <authorList>
            <person name="Miess H."/>
            <person name="Frediansyhah A."/>
            <person name="Gross H."/>
        </authorList>
    </citation>
    <scope>NUCLEOTIDE SEQUENCE [LARGE SCALE GENOMIC DNA]</scope>
    <source>
        <strain evidence="5 6">DSM 17505</strain>
    </source>
</reference>
<evidence type="ECO:0000313" key="5">
    <source>
        <dbReference type="EMBL" id="QBQ36596.1"/>
    </source>
</evidence>
<evidence type="ECO:0000256" key="1">
    <source>
        <dbReference type="ARBA" id="ARBA00022729"/>
    </source>
</evidence>
<dbReference type="InterPro" id="IPR001548">
    <property type="entry name" value="Peptidase_M2"/>
</dbReference>
<proteinExistence type="predicted"/>
<evidence type="ECO:0000256" key="3">
    <source>
        <dbReference type="ARBA" id="ARBA00023180"/>
    </source>
</evidence>
<dbReference type="PROSITE" id="PS52011">
    <property type="entry name" value="PEPTIDASE_M2"/>
    <property type="match status" value="1"/>
</dbReference>
<evidence type="ECO:0000256" key="4">
    <source>
        <dbReference type="SAM" id="MobiDB-lite"/>
    </source>
</evidence>
<feature type="region of interest" description="Disordered" evidence="4">
    <location>
        <begin position="1"/>
        <end position="27"/>
    </location>
</feature>
<keyword evidence="2" id="KW-1015">Disulfide bond</keyword>
<gene>
    <name evidence="5" type="ORF">E1742_10800</name>
</gene>
<keyword evidence="6" id="KW-1185">Reference proteome</keyword>
<dbReference type="EMBL" id="CP038026">
    <property type="protein sequence ID" value="QBQ36596.1"/>
    <property type="molecule type" value="Genomic_DNA"/>
</dbReference>
<evidence type="ECO:0000256" key="2">
    <source>
        <dbReference type="ARBA" id="ARBA00023157"/>
    </source>
</evidence>
<dbReference type="PANTHER" id="PTHR10514:SF27">
    <property type="entry name" value="ANGIOTENSIN-CONVERTING ENZYME"/>
    <property type="match status" value="1"/>
</dbReference>
<dbReference type="Proteomes" id="UP000294359">
    <property type="component" value="Chromosome"/>
</dbReference>